<dbReference type="GO" id="GO:0006627">
    <property type="term" value="P:protein processing involved in protein targeting to mitochondrion"/>
    <property type="evidence" value="ECO:0007669"/>
    <property type="project" value="TreeGrafter"/>
</dbReference>
<dbReference type="AlphaFoldDB" id="A0A8S4QWZ7"/>
<keyword evidence="7" id="KW-0482">Metalloprotease</keyword>
<keyword evidence="12" id="KW-1185">Reference proteome</keyword>
<comment type="cofactor">
    <cofactor evidence="1">
        <name>Zn(2+)</name>
        <dbReference type="ChEBI" id="CHEBI:29105"/>
    </cofactor>
</comment>
<reference evidence="11" key="1">
    <citation type="submission" date="2022-03" db="EMBL/GenBank/DDBJ databases">
        <authorList>
            <person name="Lindestad O."/>
        </authorList>
    </citation>
    <scope>NUCLEOTIDE SEQUENCE</scope>
</reference>
<dbReference type="InterPro" id="IPR011249">
    <property type="entry name" value="Metalloenz_LuxS/M16"/>
</dbReference>
<dbReference type="GO" id="GO:0046872">
    <property type="term" value="F:metal ion binding"/>
    <property type="evidence" value="ECO:0007669"/>
    <property type="project" value="UniProtKB-KW"/>
</dbReference>
<dbReference type="SUPFAM" id="SSF63411">
    <property type="entry name" value="LuxS/MPP-like metallohydrolase"/>
    <property type="match status" value="2"/>
</dbReference>
<keyword evidence="8" id="KW-0496">Mitochondrion</keyword>
<evidence type="ECO:0000259" key="9">
    <source>
        <dbReference type="Pfam" id="PF00675"/>
    </source>
</evidence>
<keyword evidence="4" id="KW-0479">Metal-binding</keyword>
<keyword evidence="3" id="KW-0645">Protease</keyword>
<evidence type="ECO:0000256" key="4">
    <source>
        <dbReference type="ARBA" id="ARBA00022723"/>
    </source>
</evidence>
<dbReference type="EMBL" id="CAKXAJ010018998">
    <property type="protein sequence ID" value="CAH2218047.1"/>
    <property type="molecule type" value="Genomic_DNA"/>
</dbReference>
<proteinExistence type="predicted"/>
<evidence type="ECO:0000256" key="3">
    <source>
        <dbReference type="ARBA" id="ARBA00022670"/>
    </source>
</evidence>
<gene>
    <name evidence="11" type="primary">jg26521</name>
    <name evidence="11" type="ORF">PAEG_LOCUS5922</name>
</gene>
<evidence type="ECO:0000256" key="7">
    <source>
        <dbReference type="ARBA" id="ARBA00023049"/>
    </source>
</evidence>
<evidence type="ECO:0000256" key="2">
    <source>
        <dbReference type="ARBA" id="ARBA00004173"/>
    </source>
</evidence>
<dbReference type="GO" id="GO:0005739">
    <property type="term" value="C:mitochondrion"/>
    <property type="evidence" value="ECO:0007669"/>
    <property type="project" value="UniProtKB-SubCell"/>
</dbReference>
<evidence type="ECO:0000259" key="10">
    <source>
        <dbReference type="Pfam" id="PF05193"/>
    </source>
</evidence>
<dbReference type="OrthoDB" id="10251424at2759"/>
<dbReference type="Proteomes" id="UP000838756">
    <property type="component" value="Unassembled WGS sequence"/>
</dbReference>
<dbReference type="InterPro" id="IPR007863">
    <property type="entry name" value="Peptidase_M16_C"/>
</dbReference>
<dbReference type="PANTHER" id="PTHR11851:SF149">
    <property type="entry name" value="GH01077P"/>
    <property type="match status" value="1"/>
</dbReference>
<comment type="caution">
    <text evidence="11">The sequence shown here is derived from an EMBL/GenBank/DDBJ whole genome shotgun (WGS) entry which is preliminary data.</text>
</comment>
<evidence type="ECO:0000256" key="1">
    <source>
        <dbReference type="ARBA" id="ARBA00001947"/>
    </source>
</evidence>
<sequence length="463" mass="52198">MLKSLLNSLFKRFNHKRFNISIRHGQQLFSSQVHVAELANGIRVASQESDSFLACTSLFVKTGSRFENVCNHGITHFIEHLAYQGFNSLSKSKLQENIRSSGTKLTVQTTREYQVFTAMSSAENAIECVDVLLKILTDLELSDLEIELQKECVDSEAFDEDKNPKSVVFDYLKQTAFQGTSLGQSVIGPISNRKNFDRNMIRNFIADNYQPHRLLFVSTGRVSHKTNMCEINTRLANFTPFVSKCADPGPRRFTGSSIIYRDDSIPFAHVALGIEAPGYNSPEYLPLFVANCLTGSWERTQGGTDRHGSPLARAAATSKLCEKFESFYIAYQDTGLWGIYFVGDRMGLDDMIANIQDQWMQMCTTVGNSDIERAINLAKYKLANSRAGVIRSCKDIGLQLLYTSNWKSLAELFNDKNKLKNTDIKSLCSKYIYDKCPVIAAVGPTETLPDYNRIRAGMYWLRI</sequence>
<protein>
    <submittedName>
        <fullName evidence="11">Jg26521 protein</fullName>
    </submittedName>
</protein>
<evidence type="ECO:0000256" key="5">
    <source>
        <dbReference type="ARBA" id="ARBA00022801"/>
    </source>
</evidence>
<evidence type="ECO:0000256" key="8">
    <source>
        <dbReference type="ARBA" id="ARBA00023128"/>
    </source>
</evidence>
<evidence type="ECO:0000313" key="12">
    <source>
        <dbReference type="Proteomes" id="UP000838756"/>
    </source>
</evidence>
<dbReference type="Pfam" id="PF00675">
    <property type="entry name" value="Peptidase_M16"/>
    <property type="match status" value="1"/>
</dbReference>
<dbReference type="GO" id="GO:0004222">
    <property type="term" value="F:metalloendopeptidase activity"/>
    <property type="evidence" value="ECO:0007669"/>
    <property type="project" value="TreeGrafter"/>
</dbReference>
<dbReference type="Pfam" id="PF05193">
    <property type="entry name" value="Peptidase_M16_C"/>
    <property type="match status" value="1"/>
</dbReference>
<feature type="domain" description="Peptidase M16 N-terminal" evidence="9">
    <location>
        <begin position="44"/>
        <end position="189"/>
    </location>
</feature>
<feature type="domain" description="Peptidase M16 C-terminal" evidence="10">
    <location>
        <begin position="196"/>
        <end position="376"/>
    </location>
</feature>
<evidence type="ECO:0000256" key="6">
    <source>
        <dbReference type="ARBA" id="ARBA00022833"/>
    </source>
</evidence>
<dbReference type="Gene3D" id="3.30.830.10">
    <property type="entry name" value="Metalloenzyme, LuxS/M16 peptidase-like"/>
    <property type="match status" value="2"/>
</dbReference>
<accession>A0A8S4QWZ7</accession>
<organism evidence="11 12">
    <name type="scientific">Pararge aegeria aegeria</name>
    <dbReference type="NCBI Taxonomy" id="348720"/>
    <lineage>
        <taxon>Eukaryota</taxon>
        <taxon>Metazoa</taxon>
        <taxon>Ecdysozoa</taxon>
        <taxon>Arthropoda</taxon>
        <taxon>Hexapoda</taxon>
        <taxon>Insecta</taxon>
        <taxon>Pterygota</taxon>
        <taxon>Neoptera</taxon>
        <taxon>Endopterygota</taxon>
        <taxon>Lepidoptera</taxon>
        <taxon>Glossata</taxon>
        <taxon>Ditrysia</taxon>
        <taxon>Papilionoidea</taxon>
        <taxon>Nymphalidae</taxon>
        <taxon>Satyrinae</taxon>
        <taxon>Satyrini</taxon>
        <taxon>Parargina</taxon>
        <taxon>Pararge</taxon>
    </lineage>
</organism>
<keyword evidence="6" id="KW-0862">Zinc</keyword>
<dbReference type="PANTHER" id="PTHR11851">
    <property type="entry name" value="METALLOPROTEASE"/>
    <property type="match status" value="1"/>
</dbReference>
<comment type="subcellular location">
    <subcellularLocation>
        <location evidence="2">Mitochondrion</location>
    </subcellularLocation>
</comment>
<keyword evidence="5" id="KW-0378">Hydrolase</keyword>
<dbReference type="InterPro" id="IPR011765">
    <property type="entry name" value="Pept_M16_N"/>
</dbReference>
<evidence type="ECO:0000313" key="11">
    <source>
        <dbReference type="EMBL" id="CAH2218047.1"/>
    </source>
</evidence>
<dbReference type="InterPro" id="IPR050361">
    <property type="entry name" value="MPP/UQCRC_Complex"/>
</dbReference>
<name>A0A8S4QWZ7_9NEOP</name>